<evidence type="ECO:0000313" key="3">
    <source>
        <dbReference type="Proteomes" id="UP000530928"/>
    </source>
</evidence>
<dbReference type="Proteomes" id="UP000530928">
    <property type="component" value="Unassembled WGS sequence"/>
</dbReference>
<name>A0A7W0CM26_9ACTN</name>
<dbReference type="EMBL" id="JACDUR010000005">
    <property type="protein sequence ID" value="MBA2893640.1"/>
    <property type="molecule type" value="Genomic_DNA"/>
</dbReference>
<proteinExistence type="predicted"/>
<dbReference type="AlphaFoldDB" id="A0A7W0CM26"/>
<feature type="transmembrane region" description="Helical" evidence="1">
    <location>
        <begin position="166"/>
        <end position="183"/>
    </location>
</feature>
<keyword evidence="1" id="KW-0472">Membrane</keyword>
<keyword evidence="3" id="KW-1185">Reference proteome</keyword>
<feature type="transmembrane region" description="Helical" evidence="1">
    <location>
        <begin position="86"/>
        <end position="102"/>
    </location>
</feature>
<keyword evidence="1" id="KW-1133">Transmembrane helix</keyword>
<organism evidence="2 3">
    <name type="scientific">Nonomuraea soli</name>
    <dbReference type="NCBI Taxonomy" id="1032476"/>
    <lineage>
        <taxon>Bacteria</taxon>
        <taxon>Bacillati</taxon>
        <taxon>Actinomycetota</taxon>
        <taxon>Actinomycetes</taxon>
        <taxon>Streptosporangiales</taxon>
        <taxon>Streptosporangiaceae</taxon>
        <taxon>Nonomuraea</taxon>
    </lineage>
</organism>
<sequence>MTKNRTRWSWLKDRWPTALALGMEALTFGGAASDGGVTTFAHILPLLPLLYLVMAKVRRRSLTWPALFAGFALVFGLRALDVIPPSAVFAAIALIVFVWSGIDGQLRRDGAFQAQAVGMLVFGGLALAGLIVDPDLSRYLVAAGWFFHGVWDFVHLKLDKVVARSFAEWCGVVDVLIAVQLVFML</sequence>
<feature type="transmembrane region" description="Helical" evidence="1">
    <location>
        <begin position="62"/>
        <end position="80"/>
    </location>
</feature>
<gene>
    <name evidence="2" type="ORF">HNR30_005001</name>
</gene>
<feature type="transmembrane region" description="Helical" evidence="1">
    <location>
        <begin position="114"/>
        <end position="132"/>
    </location>
</feature>
<feature type="transmembrane region" description="Helical" evidence="1">
    <location>
        <begin position="39"/>
        <end position="55"/>
    </location>
</feature>
<protein>
    <submittedName>
        <fullName evidence="2">Uncharacterized protein</fullName>
    </submittedName>
</protein>
<reference evidence="2 3" key="1">
    <citation type="submission" date="2020-07" db="EMBL/GenBank/DDBJ databases">
        <title>Genomic Encyclopedia of Type Strains, Phase IV (KMG-IV): sequencing the most valuable type-strain genomes for metagenomic binning, comparative biology and taxonomic classification.</title>
        <authorList>
            <person name="Goeker M."/>
        </authorList>
    </citation>
    <scope>NUCLEOTIDE SEQUENCE [LARGE SCALE GENOMIC DNA]</scope>
    <source>
        <strain evidence="2 3">DSM 45533</strain>
    </source>
</reference>
<keyword evidence="1" id="KW-0812">Transmembrane</keyword>
<accession>A0A7W0CM26</accession>
<comment type="caution">
    <text evidence="2">The sequence shown here is derived from an EMBL/GenBank/DDBJ whole genome shotgun (WGS) entry which is preliminary data.</text>
</comment>
<evidence type="ECO:0000256" key="1">
    <source>
        <dbReference type="SAM" id="Phobius"/>
    </source>
</evidence>
<evidence type="ECO:0000313" key="2">
    <source>
        <dbReference type="EMBL" id="MBA2893640.1"/>
    </source>
</evidence>
<dbReference type="RefSeq" id="WP_181612432.1">
    <property type="nucleotide sequence ID" value="NZ_BAABAM010000005.1"/>
</dbReference>